<evidence type="ECO:0000313" key="3">
    <source>
        <dbReference type="Proteomes" id="UP001381174"/>
    </source>
</evidence>
<organism evidence="2 3">
    <name type="scientific">Fulvimonas yonginensis</name>
    <dbReference type="NCBI Taxonomy" id="1495200"/>
    <lineage>
        <taxon>Bacteria</taxon>
        <taxon>Pseudomonadati</taxon>
        <taxon>Pseudomonadota</taxon>
        <taxon>Gammaproteobacteria</taxon>
        <taxon>Lysobacterales</taxon>
        <taxon>Rhodanobacteraceae</taxon>
        <taxon>Fulvimonas</taxon>
    </lineage>
</organism>
<accession>A0ABU8J7Z7</accession>
<evidence type="ECO:0000256" key="1">
    <source>
        <dbReference type="SAM" id="Phobius"/>
    </source>
</evidence>
<reference evidence="2 3" key="1">
    <citation type="journal article" date="2014" name="Int. J. Syst. Evol. Microbiol.">
        <title>Fulvimonas yonginensis sp. nov., isolated from greenhouse soil, and emended description of the genus Fulvimonas.</title>
        <authorList>
            <person name="Ahn J.H."/>
            <person name="Kim S.J."/>
            <person name="Weon H.Y."/>
            <person name="Hong S.B."/>
            <person name="Seok S.J."/>
            <person name="Kwon S.W."/>
        </authorList>
    </citation>
    <scope>NUCLEOTIDE SEQUENCE [LARGE SCALE GENOMIC DNA]</scope>
    <source>
        <strain evidence="2 3">KACC 16952</strain>
    </source>
</reference>
<comment type="caution">
    <text evidence="2">The sequence shown here is derived from an EMBL/GenBank/DDBJ whole genome shotgun (WGS) entry which is preliminary data.</text>
</comment>
<proteinExistence type="predicted"/>
<name>A0ABU8J7Z7_9GAMM</name>
<evidence type="ECO:0000313" key="2">
    <source>
        <dbReference type="EMBL" id="MEI7035329.1"/>
    </source>
</evidence>
<sequence>MSRQPDAHESYAVAAGTLHWAAVILALSLLAIVLAVYMWARPSLSEGGQPVRPIPPQPRLQADPAADIATVRALQRARLESYQWMDEGHTVARIPIERAMALLAASPAGQPAPAASTERRP</sequence>
<dbReference type="Proteomes" id="UP001381174">
    <property type="component" value="Unassembled WGS sequence"/>
</dbReference>
<keyword evidence="1" id="KW-1133">Transmembrane helix</keyword>
<keyword evidence="1" id="KW-0472">Membrane</keyword>
<keyword evidence="1" id="KW-0812">Transmembrane</keyword>
<dbReference type="RefSeq" id="WP_336805944.1">
    <property type="nucleotide sequence ID" value="NZ_JBBBNY010000001.1"/>
</dbReference>
<gene>
    <name evidence="2" type="ORF">WAT24_01000</name>
</gene>
<feature type="transmembrane region" description="Helical" evidence="1">
    <location>
        <begin position="20"/>
        <end position="40"/>
    </location>
</feature>
<keyword evidence="3" id="KW-1185">Reference proteome</keyword>
<protein>
    <submittedName>
        <fullName evidence="2">Uncharacterized protein</fullName>
    </submittedName>
</protein>
<dbReference type="EMBL" id="JBBBNY010000001">
    <property type="protein sequence ID" value="MEI7035329.1"/>
    <property type="molecule type" value="Genomic_DNA"/>
</dbReference>